<reference evidence="1" key="1">
    <citation type="submission" date="2014-07" db="EMBL/GenBank/DDBJ databases">
        <authorList>
            <person name="Martin A.A"/>
            <person name="De Silva N."/>
        </authorList>
    </citation>
    <scope>NUCLEOTIDE SEQUENCE</scope>
</reference>
<evidence type="ECO:0000313" key="2">
    <source>
        <dbReference type="WBParaSite" id="SVE_0178400.1"/>
    </source>
</evidence>
<reference evidence="2" key="2">
    <citation type="submission" date="2015-08" db="UniProtKB">
        <authorList>
            <consortium name="WormBaseParasite"/>
        </authorList>
    </citation>
    <scope>IDENTIFICATION</scope>
</reference>
<organism evidence="1 2">
    <name type="scientific">Strongyloides venezuelensis</name>
    <name type="common">Threadworm</name>
    <dbReference type="NCBI Taxonomy" id="75913"/>
    <lineage>
        <taxon>Eukaryota</taxon>
        <taxon>Metazoa</taxon>
        <taxon>Ecdysozoa</taxon>
        <taxon>Nematoda</taxon>
        <taxon>Chromadorea</taxon>
        <taxon>Rhabditida</taxon>
        <taxon>Tylenchina</taxon>
        <taxon>Panagrolaimomorpha</taxon>
        <taxon>Strongyloidoidea</taxon>
        <taxon>Strongyloididae</taxon>
        <taxon>Strongyloides</taxon>
    </lineage>
</organism>
<sequence>MYHIHIFLNFYFNFSVFPNSRRSTTVGPSLKIGRTVPTNRLRDVNNPPKDHGRLRAGERPRVNVLRRIAGQFEEMIDVISDEVKLHSLENHEGKNIQLPPEKLELVNSIQTQIIKESLDSGLSYKIPAIRKLTPMLNIGKKIIDFDTRISDAVELNWTLHQKAEKLANEEMKNASDLKHLQACKHAIDKFIREVIYPTLATIESQKELLKAADTKIVEIATMFEGFAGYKF</sequence>
<name>A0A0K0EZ25_STRVS</name>
<dbReference type="Proteomes" id="UP000035680">
    <property type="component" value="Unassembled WGS sequence"/>
</dbReference>
<dbReference type="AlphaFoldDB" id="A0A0K0EZ25"/>
<proteinExistence type="predicted"/>
<protein>
    <submittedName>
        <fullName evidence="2">Uncharacterized protein</fullName>
    </submittedName>
</protein>
<keyword evidence="1" id="KW-1185">Reference proteome</keyword>
<evidence type="ECO:0000313" key="1">
    <source>
        <dbReference type="Proteomes" id="UP000035680"/>
    </source>
</evidence>
<dbReference type="WBParaSite" id="SVE_0178400.1">
    <property type="protein sequence ID" value="SVE_0178400.1"/>
    <property type="gene ID" value="SVE_0178400"/>
</dbReference>
<accession>A0A0K0EZ25</accession>